<accession>A0A1I0N5N9</accession>
<feature type="transmembrane region" description="Helical" evidence="5">
    <location>
        <begin position="309"/>
        <end position="328"/>
    </location>
</feature>
<dbReference type="Proteomes" id="UP000199701">
    <property type="component" value="Unassembled WGS sequence"/>
</dbReference>
<keyword evidence="2 5" id="KW-0812">Transmembrane</keyword>
<dbReference type="GO" id="GO:0005262">
    <property type="term" value="F:calcium channel activity"/>
    <property type="evidence" value="ECO:0007669"/>
    <property type="project" value="TreeGrafter"/>
</dbReference>
<feature type="transmembrane region" description="Helical" evidence="5">
    <location>
        <begin position="274"/>
        <end position="297"/>
    </location>
</feature>
<sequence length="359" mass="38485">MTNFLGNSNIIIILIILIVSLFVLSKSADILVDNAVKLSKIWGLPEIIIGATIVSVGTTLPELSASVTSALQGNGSFALGNAVGSIITNTSLIIGIGALYGKIPVDRKSSQKLSILILAVFLLILPTMPYKINGNAGLIPQWMGFVFLILIPVYLFFLVNQENKEGKKKRKSKFIYEKVNEKADELVNEKVNEIIKEKVQEKMKSNITIIILQLFFAALIIALSASSLVASAQVLAVRIGIPDVIIASTLVAFGTSVPELSTCISAAKRKHGGLAIGNIMGANVLNIIMVVGTAAALTPGGIEVSQEFYSINFIALGIIVAVFGYFAYNSKFDEISKKEGIFLISIYLLYLGANIVSAF</sequence>
<dbReference type="NCBIfam" id="TIGR00367">
    <property type="entry name" value="calcium/sodium antiporter"/>
    <property type="match status" value="1"/>
</dbReference>
<dbReference type="InterPro" id="IPR004837">
    <property type="entry name" value="NaCa_Exmemb"/>
</dbReference>
<feature type="transmembrane region" description="Helical" evidence="5">
    <location>
        <begin position="113"/>
        <end position="130"/>
    </location>
</feature>
<evidence type="ECO:0000256" key="3">
    <source>
        <dbReference type="ARBA" id="ARBA00022989"/>
    </source>
</evidence>
<dbReference type="GO" id="GO:0006874">
    <property type="term" value="P:intracellular calcium ion homeostasis"/>
    <property type="evidence" value="ECO:0007669"/>
    <property type="project" value="TreeGrafter"/>
</dbReference>
<feature type="transmembrane region" description="Helical" evidence="5">
    <location>
        <begin position="6"/>
        <end position="24"/>
    </location>
</feature>
<feature type="transmembrane region" description="Helical" evidence="5">
    <location>
        <begin position="340"/>
        <end position="358"/>
    </location>
</feature>
<keyword evidence="8" id="KW-1185">Reference proteome</keyword>
<protein>
    <submittedName>
        <fullName evidence="7">Cation:H+ antiporter</fullName>
    </submittedName>
</protein>
<feature type="transmembrane region" description="Helical" evidence="5">
    <location>
        <begin position="77"/>
        <end position="101"/>
    </location>
</feature>
<feature type="transmembrane region" description="Helical" evidence="5">
    <location>
        <begin position="207"/>
        <end position="229"/>
    </location>
</feature>
<evidence type="ECO:0000256" key="5">
    <source>
        <dbReference type="SAM" id="Phobius"/>
    </source>
</evidence>
<dbReference type="RefSeq" id="WP_092450888.1">
    <property type="nucleotide sequence ID" value="NZ_FOJI01000002.1"/>
</dbReference>
<evidence type="ECO:0000313" key="8">
    <source>
        <dbReference type="Proteomes" id="UP000199701"/>
    </source>
</evidence>
<evidence type="ECO:0000313" key="7">
    <source>
        <dbReference type="EMBL" id="SEV96078.1"/>
    </source>
</evidence>
<dbReference type="AlphaFoldDB" id="A0A1I0N5N9"/>
<dbReference type="InterPro" id="IPR044880">
    <property type="entry name" value="NCX_ion-bd_dom_sf"/>
</dbReference>
<organism evidence="7 8">
    <name type="scientific">[Clostridium] fimetarium</name>
    <dbReference type="NCBI Taxonomy" id="99656"/>
    <lineage>
        <taxon>Bacteria</taxon>
        <taxon>Bacillati</taxon>
        <taxon>Bacillota</taxon>
        <taxon>Clostridia</taxon>
        <taxon>Lachnospirales</taxon>
        <taxon>Lachnospiraceae</taxon>
    </lineage>
</organism>
<feature type="domain" description="Sodium/calcium exchanger membrane region" evidence="6">
    <location>
        <begin position="14"/>
        <end position="159"/>
    </location>
</feature>
<dbReference type="PANTHER" id="PTHR10846:SF8">
    <property type="entry name" value="INNER MEMBRANE PROTEIN YRBG"/>
    <property type="match status" value="1"/>
</dbReference>
<dbReference type="InterPro" id="IPR004481">
    <property type="entry name" value="K/Na/Ca-exchanger"/>
</dbReference>
<feature type="transmembrane region" description="Helical" evidence="5">
    <location>
        <begin position="36"/>
        <end position="57"/>
    </location>
</feature>
<comment type="subcellular location">
    <subcellularLocation>
        <location evidence="1">Membrane</location>
        <topology evidence="1">Multi-pass membrane protein</topology>
    </subcellularLocation>
</comment>
<proteinExistence type="predicted"/>
<dbReference type="OrthoDB" id="9794225at2"/>
<dbReference type="STRING" id="99656.SAMN05421659_102379"/>
<keyword evidence="4 5" id="KW-0472">Membrane</keyword>
<dbReference type="Gene3D" id="1.20.1420.30">
    <property type="entry name" value="NCX, central ion-binding region"/>
    <property type="match status" value="2"/>
</dbReference>
<evidence type="ECO:0000259" key="6">
    <source>
        <dbReference type="Pfam" id="PF01699"/>
    </source>
</evidence>
<feature type="domain" description="Sodium/calcium exchanger membrane region" evidence="6">
    <location>
        <begin position="211"/>
        <end position="355"/>
    </location>
</feature>
<dbReference type="GO" id="GO:0008273">
    <property type="term" value="F:calcium, potassium:sodium antiporter activity"/>
    <property type="evidence" value="ECO:0007669"/>
    <property type="project" value="TreeGrafter"/>
</dbReference>
<dbReference type="PANTHER" id="PTHR10846">
    <property type="entry name" value="SODIUM/POTASSIUM/CALCIUM EXCHANGER"/>
    <property type="match status" value="1"/>
</dbReference>
<name>A0A1I0N5N9_9FIRM</name>
<evidence type="ECO:0000256" key="4">
    <source>
        <dbReference type="ARBA" id="ARBA00023136"/>
    </source>
</evidence>
<keyword evidence="3 5" id="KW-1133">Transmembrane helix</keyword>
<dbReference type="EMBL" id="FOJI01000002">
    <property type="protein sequence ID" value="SEV96078.1"/>
    <property type="molecule type" value="Genomic_DNA"/>
</dbReference>
<feature type="transmembrane region" description="Helical" evidence="5">
    <location>
        <begin position="142"/>
        <end position="160"/>
    </location>
</feature>
<dbReference type="Pfam" id="PF01699">
    <property type="entry name" value="Na_Ca_ex"/>
    <property type="match status" value="2"/>
</dbReference>
<dbReference type="GO" id="GO:0005886">
    <property type="term" value="C:plasma membrane"/>
    <property type="evidence" value="ECO:0007669"/>
    <property type="project" value="TreeGrafter"/>
</dbReference>
<evidence type="ECO:0000256" key="1">
    <source>
        <dbReference type="ARBA" id="ARBA00004141"/>
    </source>
</evidence>
<gene>
    <name evidence="7" type="ORF">SAMN05421659_102379</name>
</gene>
<evidence type="ECO:0000256" key="2">
    <source>
        <dbReference type="ARBA" id="ARBA00022692"/>
    </source>
</evidence>
<reference evidence="7 8" key="1">
    <citation type="submission" date="2016-10" db="EMBL/GenBank/DDBJ databases">
        <authorList>
            <person name="de Groot N.N."/>
        </authorList>
    </citation>
    <scope>NUCLEOTIDE SEQUENCE [LARGE SCALE GENOMIC DNA]</scope>
    <source>
        <strain evidence="7 8">DSM 9179</strain>
    </source>
</reference>